<name>X7FBM4_9RHOB</name>
<reference evidence="2 3" key="1">
    <citation type="submission" date="2014-01" db="EMBL/GenBank/DDBJ databases">
        <title>Roseivivax isoporae LMG 25204 Genome Sequencing.</title>
        <authorList>
            <person name="Lai Q."/>
            <person name="Li G."/>
            <person name="Shao Z."/>
        </authorList>
    </citation>
    <scope>NUCLEOTIDE SEQUENCE [LARGE SCALE GENOMIC DNA]</scope>
    <source>
        <strain evidence="2 3">LMG 25204</strain>
    </source>
</reference>
<feature type="signal peptide" evidence="1">
    <location>
        <begin position="1"/>
        <end position="15"/>
    </location>
</feature>
<sequence length="115" mass="12402">MRAILILCAAALALAACTESSKRVRFDGNFYRGSAKAPATDRHNFTASVGPVRLGLNGARQAAFYEGTLHCVRHFGTSDIAWAVHPTEAPQEALPIQGDRLVVRGRCLEWPEPGA</sequence>
<dbReference type="AlphaFoldDB" id="X7FBM4"/>
<dbReference type="RefSeq" id="WP_043768739.1">
    <property type="nucleotide sequence ID" value="NZ_JAME01000009.1"/>
</dbReference>
<feature type="chain" id="PRO_5012836442" description="Lipoprotein" evidence="1">
    <location>
        <begin position="16"/>
        <end position="115"/>
    </location>
</feature>
<evidence type="ECO:0008006" key="4">
    <source>
        <dbReference type="Google" id="ProtNLM"/>
    </source>
</evidence>
<organism evidence="2 3">
    <name type="scientific">Roseivivax isoporae LMG 25204</name>
    <dbReference type="NCBI Taxonomy" id="1449351"/>
    <lineage>
        <taxon>Bacteria</taxon>
        <taxon>Pseudomonadati</taxon>
        <taxon>Pseudomonadota</taxon>
        <taxon>Alphaproteobacteria</taxon>
        <taxon>Rhodobacterales</taxon>
        <taxon>Roseobacteraceae</taxon>
        <taxon>Roseivivax</taxon>
    </lineage>
</organism>
<protein>
    <recommendedName>
        <fullName evidence="4">Lipoprotein</fullName>
    </recommendedName>
</protein>
<keyword evidence="1" id="KW-0732">Signal</keyword>
<proteinExistence type="predicted"/>
<dbReference type="OrthoDB" id="7659281at2"/>
<dbReference type="EMBL" id="JAME01000009">
    <property type="protein sequence ID" value="ETX29479.1"/>
    <property type="molecule type" value="Genomic_DNA"/>
</dbReference>
<keyword evidence="3" id="KW-1185">Reference proteome</keyword>
<dbReference type="eggNOG" id="ENOG5032Y67">
    <property type="taxonomic scope" value="Bacteria"/>
</dbReference>
<comment type="caution">
    <text evidence="2">The sequence shown here is derived from an EMBL/GenBank/DDBJ whole genome shotgun (WGS) entry which is preliminary data.</text>
</comment>
<dbReference type="STRING" id="1449351.RISW2_23370"/>
<dbReference type="Proteomes" id="UP000023430">
    <property type="component" value="Unassembled WGS sequence"/>
</dbReference>
<evidence type="ECO:0000313" key="3">
    <source>
        <dbReference type="Proteomes" id="UP000023430"/>
    </source>
</evidence>
<gene>
    <name evidence="2" type="ORF">RISW2_23370</name>
</gene>
<accession>X7FBM4</accession>
<evidence type="ECO:0000313" key="2">
    <source>
        <dbReference type="EMBL" id="ETX29479.1"/>
    </source>
</evidence>
<evidence type="ECO:0000256" key="1">
    <source>
        <dbReference type="SAM" id="SignalP"/>
    </source>
</evidence>
<dbReference type="PROSITE" id="PS51257">
    <property type="entry name" value="PROKAR_LIPOPROTEIN"/>
    <property type="match status" value="1"/>
</dbReference>